<keyword evidence="2" id="KW-0687">Ribonucleoprotein</keyword>
<gene>
    <name evidence="2" type="ORF">SAMN02745910_04451</name>
</gene>
<proteinExistence type="predicted"/>
<dbReference type="EMBL" id="FOXX01000016">
    <property type="protein sequence ID" value="SFQ85684.1"/>
    <property type="molecule type" value="Genomic_DNA"/>
</dbReference>
<evidence type="ECO:0000313" key="3">
    <source>
        <dbReference type="Proteomes" id="UP000182762"/>
    </source>
</evidence>
<dbReference type="GO" id="GO:0005840">
    <property type="term" value="C:ribosome"/>
    <property type="evidence" value="ECO:0007669"/>
    <property type="project" value="UniProtKB-KW"/>
</dbReference>
<evidence type="ECO:0000313" key="2">
    <source>
        <dbReference type="EMBL" id="SFQ85684.1"/>
    </source>
</evidence>
<dbReference type="GeneID" id="93712986"/>
<sequence length="234" mass="27036">MYHKEFFVFDQGRPIPALIRNYEQKDFLDLIRIQQECFPPPFPSELWWNTQQLYNHVSLFPEGALCVEVNNEIVGSMTGLLIDFHLSSPGHTWKEVTSNGYITNHNPNGNTLYVVDISISPYFRKLGLGKWLMSSMYDVVIHKGLERLLGGGRMPGYHKYAHRMTPEVYIELLLNGELKDPVITFLLHCGRTPIKVIANYLEDKESCNHAILMEWNNPFIHNNSSREKKKNGIS</sequence>
<feature type="domain" description="N-acetyltransferase" evidence="1">
    <location>
        <begin position="17"/>
        <end position="218"/>
    </location>
</feature>
<dbReference type="RefSeq" id="WP_061803043.1">
    <property type="nucleotide sequence ID" value="NZ_FOXX01000016.1"/>
</dbReference>
<evidence type="ECO:0000259" key="1">
    <source>
        <dbReference type="PROSITE" id="PS51186"/>
    </source>
</evidence>
<dbReference type="PROSITE" id="PS51186">
    <property type="entry name" value="GNAT"/>
    <property type="match status" value="1"/>
</dbReference>
<reference evidence="2 3" key="1">
    <citation type="submission" date="2016-10" db="EMBL/GenBank/DDBJ databases">
        <authorList>
            <person name="Varghese N."/>
            <person name="Submissions S."/>
        </authorList>
    </citation>
    <scope>NUCLEOTIDE SEQUENCE [LARGE SCALE GENOMIC DNA]</scope>
    <source>
        <strain evidence="2 3">DSM 13796</strain>
    </source>
</reference>
<keyword evidence="3" id="KW-1185">Reference proteome</keyword>
<name>A0A1I6BXS5_9BACI</name>
<organism evidence="2 3">
    <name type="scientific">Priestia endophytica DSM 13796</name>
    <dbReference type="NCBI Taxonomy" id="1121089"/>
    <lineage>
        <taxon>Bacteria</taxon>
        <taxon>Bacillati</taxon>
        <taxon>Bacillota</taxon>
        <taxon>Bacilli</taxon>
        <taxon>Bacillales</taxon>
        <taxon>Bacillaceae</taxon>
        <taxon>Priestia</taxon>
    </lineage>
</organism>
<dbReference type="InterPro" id="IPR000182">
    <property type="entry name" value="GNAT_dom"/>
</dbReference>
<dbReference type="Proteomes" id="UP000182762">
    <property type="component" value="Unassembled WGS sequence"/>
</dbReference>
<protein>
    <submittedName>
        <fullName evidence="2">Ribosomal protein S18 acetylase RimI</fullName>
    </submittedName>
</protein>
<comment type="caution">
    <text evidence="2">The sequence shown here is derived from an EMBL/GenBank/DDBJ whole genome shotgun (WGS) entry which is preliminary data.</text>
</comment>
<dbReference type="InterPro" id="IPR016181">
    <property type="entry name" value="Acyl_CoA_acyltransferase"/>
</dbReference>
<keyword evidence="2" id="KW-0689">Ribosomal protein</keyword>
<accession>A0A1I6BXS5</accession>
<dbReference type="SUPFAM" id="SSF55729">
    <property type="entry name" value="Acyl-CoA N-acyltransferases (Nat)"/>
    <property type="match status" value="1"/>
</dbReference>
<dbReference type="Pfam" id="PF00583">
    <property type="entry name" value="Acetyltransf_1"/>
    <property type="match status" value="1"/>
</dbReference>
<dbReference type="CDD" id="cd04301">
    <property type="entry name" value="NAT_SF"/>
    <property type="match status" value="1"/>
</dbReference>
<dbReference type="Gene3D" id="3.40.630.30">
    <property type="match status" value="1"/>
</dbReference>